<dbReference type="GO" id="GO:0005829">
    <property type="term" value="C:cytosol"/>
    <property type="evidence" value="ECO:0007669"/>
    <property type="project" value="TreeGrafter"/>
</dbReference>
<comment type="caution">
    <text evidence="1">The sequence shown here is derived from an EMBL/GenBank/DDBJ whole genome shotgun (WGS) entry which is preliminary data.</text>
</comment>
<dbReference type="InterPro" id="IPR005583">
    <property type="entry name" value="YaaA"/>
</dbReference>
<dbReference type="EMBL" id="JACHMW010000001">
    <property type="protein sequence ID" value="MBB5848343.1"/>
    <property type="molecule type" value="Genomic_DNA"/>
</dbReference>
<dbReference type="GO" id="GO:0033194">
    <property type="term" value="P:response to hydroperoxide"/>
    <property type="evidence" value="ECO:0007669"/>
    <property type="project" value="TreeGrafter"/>
</dbReference>
<protein>
    <submittedName>
        <fullName evidence="1">Cytoplasmic iron level regulating protein YaaA (DUF328/UPF0246 family)</fullName>
    </submittedName>
</protein>
<name>A0A7W9JI55_9MICC</name>
<accession>A0A7W9JI55</accession>
<dbReference type="RefSeq" id="WP_184171395.1">
    <property type="nucleotide sequence ID" value="NZ_BAABAG010000015.1"/>
</dbReference>
<dbReference type="Pfam" id="PF03883">
    <property type="entry name" value="H2O2_YaaD"/>
    <property type="match status" value="1"/>
</dbReference>
<reference evidence="1 2" key="1">
    <citation type="submission" date="2020-08" db="EMBL/GenBank/DDBJ databases">
        <title>Sequencing the genomes of 1000 actinobacteria strains.</title>
        <authorList>
            <person name="Klenk H.-P."/>
        </authorList>
    </citation>
    <scope>NUCLEOTIDE SEQUENCE [LARGE SCALE GENOMIC DNA]</scope>
    <source>
        <strain evidence="1 2">DSM 17945</strain>
    </source>
</reference>
<keyword evidence="2" id="KW-1185">Reference proteome</keyword>
<sequence length="269" mass="27420">MLILLPPSEGKTAPRSGAPLRLEDLALAEHDAVTAARRDLLARLAEASAAPDALETLGVGASLAGEVAANTSLATAPAAPGHRVFTGVLFDALDHASLSPGAKRRARDAVLVFSALFGATALADRIPAHRLSVGARLPGLPGLAAHWRPVLAPALDAVAQADGDPIVDCRSGGYAAMWKAPAERTATVDVFQLRGGEPTVVSHFAKHTRGLVARALLEAGARATGALDRAAEVVAAAGAGDVEGRRWDVELVAPSGAKPGSLRVVLPEA</sequence>
<gene>
    <name evidence="1" type="ORF">HDA33_000907</name>
</gene>
<dbReference type="PANTHER" id="PTHR30283">
    <property type="entry name" value="PEROXIDE STRESS RESPONSE PROTEIN YAAA"/>
    <property type="match status" value="1"/>
</dbReference>
<dbReference type="Proteomes" id="UP000567246">
    <property type="component" value="Unassembled WGS sequence"/>
</dbReference>
<proteinExistence type="predicted"/>
<organism evidence="1 2">
    <name type="scientific">Micrococcus endophyticus</name>
    <dbReference type="NCBI Taxonomy" id="455343"/>
    <lineage>
        <taxon>Bacteria</taxon>
        <taxon>Bacillati</taxon>
        <taxon>Actinomycetota</taxon>
        <taxon>Actinomycetes</taxon>
        <taxon>Micrococcales</taxon>
        <taxon>Micrococcaceae</taxon>
        <taxon>Micrococcus</taxon>
    </lineage>
</organism>
<evidence type="ECO:0000313" key="2">
    <source>
        <dbReference type="Proteomes" id="UP000567246"/>
    </source>
</evidence>
<evidence type="ECO:0000313" key="1">
    <source>
        <dbReference type="EMBL" id="MBB5848343.1"/>
    </source>
</evidence>
<dbReference type="AlphaFoldDB" id="A0A7W9JI55"/>
<dbReference type="PANTHER" id="PTHR30283:SF4">
    <property type="entry name" value="PEROXIDE STRESS RESISTANCE PROTEIN YAAA"/>
    <property type="match status" value="1"/>
</dbReference>